<dbReference type="Proteomes" id="UP000001917">
    <property type="component" value="Chromosome"/>
</dbReference>
<dbReference type="KEGG" id="aac:Aaci_1516"/>
<organism evidence="1 2">
    <name type="scientific">Alicyclobacillus acidocaldarius subsp. acidocaldarius (strain ATCC 27009 / DSM 446 / BCRC 14685 / JCM 5260 / KCTC 1825 / NBRC 15652 / NCIMB 11725 / NRRL B-14509 / 104-IA)</name>
    <name type="common">Bacillus acidocaldarius</name>
    <dbReference type="NCBI Taxonomy" id="521098"/>
    <lineage>
        <taxon>Bacteria</taxon>
        <taxon>Bacillati</taxon>
        <taxon>Bacillota</taxon>
        <taxon>Bacilli</taxon>
        <taxon>Bacillales</taxon>
        <taxon>Alicyclobacillaceae</taxon>
        <taxon>Alicyclobacillus</taxon>
    </lineage>
</organism>
<evidence type="ECO:0008006" key="3">
    <source>
        <dbReference type="Google" id="ProtNLM"/>
    </source>
</evidence>
<dbReference type="eggNOG" id="COG3757">
    <property type="taxonomic scope" value="Bacteria"/>
</dbReference>
<reference evidence="1 2" key="2">
    <citation type="journal article" date="2010" name="Stand. Genomic Sci.">
        <title>Complete genome sequence of Alicyclobacillus acidocaldarius type strain (104-IA).</title>
        <authorList>
            <person name="Mavromatis K."/>
            <person name="Sikorski J."/>
            <person name="Lapidus A."/>
            <person name="Glavina Del Rio T."/>
            <person name="Copeland A."/>
            <person name="Tice H."/>
            <person name="Cheng J.F."/>
            <person name="Lucas S."/>
            <person name="Chen F."/>
            <person name="Nolan M."/>
            <person name="Bruce D."/>
            <person name="Goodwin L."/>
            <person name="Pitluck S."/>
            <person name="Ivanova N."/>
            <person name="Ovchinnikova G."/>
            <person name="Pati A."/>
            <person name="Chen A."/>
            <person name="Palaniappan K."/>
            <person name="Land M."/>
            <person name="Hauser L."/>
            <person name="Chang Y.J."/>
            <person name="Jeffries C.D."/>
            <person name="Chain P."/>
            <person name="Meincke L."/>
            <person name="Sims D."/>
            <person name="Chertkov O."/>
            <person name="Han C."/>
            <person name="Brettin T."/>
            <person name="Detter J.C."/>
            <person name="Wahrenburg C."/>
            <person name="Rohde M."/>
            <person name="Pukall R."/>
            <person name="Goker M."/>
            <person name="Bristow J."/>
            <person name="Eisen J.A."/>
            <person name="Markowitz V."/>
            <person name="Hugenholtz P."/>
            <person name="Klenk H.P."/>
            <person name="Kyrpides N.C."/>
        </authorList>
    </citation>
    <scope>NUCLEOTIDE SEQUENCE [LARGE SCALE GENOMIC DNA]</scope>
    <source>
        <strain evidence="2">ATCC 27009 / DSM 446 / BCRC 14685 / JCM 5260 / KCTC 1825 / NBRC 15652 / NCIMB 11725 / NRRL B-14509 / 104-IA</strain>
    </source>
</reference>
<dbReference type="RefSeq" id="WP_012810848.1">
    <property type="nucleotide sequence ID" value="NC_013205.1"/>
</dbReference>
<dbReference type="Gene3D" id="3.20.20.80">
    <property type="entry name" value="Glycosidases"/>
    <property type="match status" value="1"/>
</dbReference>
<gene>
    <name evidence="1" type="ordered locus">Aaci_1516</name>
</gene>
<dbReference type="InterPro" id="IPR017853">
    <property type="entry name" value="GH"/>
</dbReference>
<accession>C8WWR6</accession>
<dbReference type="EMBL" id="CP001727">
    <property type="protein sequence ID" value="ACV58538.1"/>
    <property type="molecule type" value="Genomic_DNA"/>
</dbReference>
<sequence length="129" mass="14283">MTHPINAAQNIGYLIGCNLWLDFEGISDVSDITAIEWANDWFNAVQNAGYVPGIYVGEPEPLTSAQLYNDLNFSHYWRSCSNSTPDVDVRGYQMIQTNCSTTVLGINVDLDTVQTDNLGGLPIAEYYVP</sequence>
<dbReference type="HOGENOM" id="CLU_2082085_0_0_9"/>
<evidence type="ECO:0000313" key="1">
    <source>
        <dbReference type="EMBL" id="ACV58538.1"/>
    </source>
</evidence>
<evidence type="ECO:0000313" key="2">
    <source>
        <dbReference type="Proteomes" id="UP000001917"/>
    </source>
</evidence>
<protein>
    <recommendedName>
        <fullName evidence="3">DUF1906 domain-containing protein</fullName>
    </recommendedName>
</protein>
<proteinExistence type="predicted"/>
<name>C8WWR6_ALIAD</name>
<dbReference type="SUPFAM" id="SSF51445">
    <property type="entry name" value="(Trans)glycosidases"/>
    <property type="match status" value="1"/>
</dbReference>
<dbReference type="AlphaFoldDB" id="C8WWR6"/>
<reference evidence="2" key="1">
    <citation type="submission" date="2009-09" db="EMBL/GenBank/DDBJ databases">
        <title>The complete chromosome of Alicyclobacillus acidocaldarius subsp. acidocaldarius DSM 446.</title>
        <authorList>
            <consortium name="US DOE Joint Genome Institute (JGI-PGF)"/>
            <person name="Lucas S."/>
            <person name="Copeland A."/>
            <person name="Lapidus A."/>
            <person name="Glavina del Rio T."/>
            <person name="Dalin E."/>
            <person name="Tice H."/>
            <person name="Bruce D."/>
            <person name="Goodwin L."/>
            <person name="Pitluck S."/>
            <person name="Kyrpides N."/>
            <person name="Mavromatis K."/>
            <person name="Ivanova N."/>
            <person name="Ovchinnikova G."/>
            <person name="Chertkov O."/>
            <person name="Sims D."/>
            <person name="Brettin T."/>
            <person name="Detter J.C."/>
            <person name="Han C."/>
            <person name="Larimer F."/>
            <person name="Land M."/>
            <person name="Hauser L."/>
            <person name="Markowitz V."/>
            <person name="Cheng J.-F."/>
            <person name="Hugenholtz P."/>
            <person name="Woyke T."/>
            <person name="Wu D."/>
            <person name="Pukall R."/>
            <person name="Klenk H.-P."/>
            <person name="Eisen J.A."/>
        </authorList>
    </citation>
    <scope>NUCLEOTIDE SEQUENCE [LARGE SCALE GENOMIC DNA]</scope>
    <source>
        <strain evidence="2">ATCC 27009 / DSM 446 / BCRC 14685 / JCM 5260 / KCTC 1825 / NBRC 15652 / NCIMB 11725 / NRRL B-14509 / 104-IA</strain>
    </source>
</reference>
<keyword evidence="2" id="KW-1185">Reference proteome</keyword>